<organism evidence="3 4">
    <name type="scientific">Vibrio xiamenensis</name>
    <dbReference type="NCBI Taxonomy" id="861298"/>
    <lineage>
        <taxon>Bacteria</taxon>
        <taxon>Pseudomonadati</taxon>
        <taxon>Pseudomonadota</taxon>
        <taxon>Gammaproteobacteria</taxon>
        <taxon>Vibrionales</taxon>
        <taxon>Vibrionaceae</taxon>
        <taxon>Vibrio</taxon>
    </lineage>
</organism>
<evidence type="ECO:0000256" key="1">
    <source>
        <dbReference type="SAM" id="SignalP"/>
    </source>
</evidence>
<feature type="domain" description="EF-hand" evidence="2">
    <location>
        <begin position="82"/>
        <end position="100"/>
    </location>
</feature>
<dbReference type="AlphaFoldDB" id="A0A1G7ZDE0"/>
<reference evidence="4" key="1">
    <citation type="submission" date="2016-10" db="EMBL/GenBank/DDBJ databases">
        <authorList>
            <person name="Varghese N."/>
            <person name="Submissions S."/>
        </authorList>
    </citation>
    <scope>NUCLEOTIDE SEQUENCE [LARGE SCALE GENOMIC DNA]</scope>
    <source>
        <strain evidence="4">CGMCC 1.10228</strain>
    </source>
</reference>
<evidence type="ECO:0000259" key="2">
    <source>
        <dbReference type="Pfam" id="PF13202"/>
    </source>
</evidence>
<dbReference type="EMBL" id="FNDD01000007">
    <property type="protein sequence ID" value="SDH06704.1"/>
    <property type="molecule type" value="Genomic_DNA"/>
</dbReference>
<dbReference type="PROSITE" id="PS00018">
    <property type="entry name" value="EF_HAND_1"/>
    <property type="match status" value="2"/>
</dbReference>
<feature type="chain" id="PRO_5011707020" evidence="1">
    <location>
        <begin position="22"/>
        <end position="124"/>
    </location>
</feature>
<dbReference type="Pfam" id="PF13202">
    <property type="entry name" value="EF-hand_5"/>
    <property type="match status" value="2"/>
</dbReference>
<dbReference type="RefSeq" id="WP_176765551.1">
    <property type="nucleotide sequence ID" value="NZ_FNDD01000007.1"/>
</dbReference>
<dbReference type="STRING" id="861298.SAMN04488136_107139"/>
<sequence>MNIKSTLLAVLAIAVSSGAIAANLNNNAQHMGRAAQAPTFAQFDGNSDQKITPQEFSQAHAKRISERAEQGRMMRNVSKAVSFETLDVNKDGVLTGDEFAAHQHQMWTDNQRGQQRGKGMRANI</sequence>
<keyword evidence="1" id="KW-0732">Signal</keyword>
<feature type="domain" description="EF-hand" evidence="2">
    <location>
        <begin position="39"/>
        <end position="58"/>
    </location>
</feature>
<dbReference type="Proteomes" id="UP000198854">
    <property type="component" value="Unassembled WGS sequence"/>
</dbReference>
<name>A0A1G7ZDE0_9VIBR</name>
<dbReference type="InterPro" id="IPR018247">
    <property type="entry name" value="EF_Hand_1_Ca_BS"/>
</dbReference>
<dbReference type="SUPFAM" id="SSF47473">
    <property type="entry name" value="EF-hand"/>
    <property type="match status" value="1"/>
</dbReference>
<protein>
    <submittedName>
        <fullName evidence="3">EF hand</fullName>
    </submittedName>
</protein>
<accession>A0A1G7ZDE0</accession>
<proteinExistence type="predicted"/>
<dbReference type="InterPro" id="IPR002048">
    <property type="entry name" value="EF_hand_dom"/>
</dbReference>
<evidence type="ECO:0000313" key="4">
    <source>
        <dbReference type="Proteomes" id="UP000198854"/>
    </source>
</evidence>
<dbReference type="InterPro" id="IPR011992">
    <property type="entry name" value="EF-hand-dom_pair"/>
</dbReference>
<evidence type="ECO:0000313" key="3">
    <source>
        <dbReference type="EMBL" id="SDH06704.1"/>
    </source>
</evidence>
<gene>
    <name evidence="3" type="ORF">SAMN04488136_107139</name>
</gene>
<feature type="signal peptide" evidence="1">
    <location>
        <begin position="1"/>
        <end position="21"/>
    </location>
</feature>
<keyword evidence="4" id="KW-1185">Reference proteome</keyword>
<dbReference type="GO" id="GO:0005509">
    <property type="term" value="F:calcium ion binding"/>
    <property type="evidence" value="ECO:0007669"/>
    <property type="project" value="InterPro"/>
</dbReference>
<dbReference type="Gene3D" id="1.10.238.10">
    <property type="entry name" value="EF-hand"/>
    <property type="match status" value="1"/>
</dbReference>